<evidence type="ECO:0000313" key="2">
    <source>
        <dbReference type="Proteomes" id="UP000010467"/>
    </source>
</evidence>
<keyword evidence="1" id="KW-0614">Plasmid</keyword>
<proteinExistence type="predicted"/>
<gene>
    <name evidence="1" type="ordered locus">Deipe_4116</name>
</gene>
<accession>L0A6L4</accession>
<dbReference type="AlphaFoldDB" id="L0A6L4"/>
<keyword evidence="2" id="KW-1185">Reference proteome</keyword>
<organism evidence="1 2">
    <name type="scientific">Deinococcus peraridilitoris (strain DSM 19664 / LMG 22246 / CIP 109416 / KR-200)</name>
    <dbReference type="NCBI Taxonomy" id="937777"/>
    <lineage>
        <taxon>Bacteria</taxon>
        <taxon>Thermotogati</taxon>
        <taxon>Deinococcota</taxon>
        <taxon>Deinococci</taxon>
        <taxon>Deinococcales</taxon>
        <taxon>Deinococcaceae</taxon>
        <taxon>Deinococcus</taxon>
    </lineage>
</organism>
<dbReference type="EMBL" id="CP003383">
    <property type="protein sequence ID" value="AFZ69486.1"/>
    <property type="molecule type" value="Genomic_DNA"/>
</dbReference>
<dbReference type="Proteomes" id="UP000010467">
    <property type="component" value="Plasmid pDEIPE01"/>
</dbReference>
<dbReference type="KEGG" id="dpd:Deipe_4116"/>
<protein>
    <submittedName>
        <fullName evidence="1">Uncharacterized protein</fullName>
    </submittedName>
</protein>
<sequence>MSVQHKAALLSDIRSGPILKGLLPGGRQG</sequence>
<name>L0A6L4_DEIPD</name>
<reference evidence="2" key="1">
    <citation type="submission" date="2012-03" db="EMBL/GenBank/DDBJ databases">
        <title>Complete sequence of plasmid 1 of Deinococcus peraridilitoris DSM 19664.</title>
        <authorList>
            <person name="Lucas S."/>
            <person name="Copeland A."/>
            <person name="Lapidus A."/>
            <person name="Glavina del Rio T."/>
            <person name="Dalin E."/>
            <person name="Tice H."/>
            <person name="Bruce D."/>
            <person name="Goodwin L."/>
            <person name="Pitluck S."/>
            <person name="Peters L."/>
            <person name="Mikhailova N."/>
            <person name="Lu M."/>
            <person name="Kyrpides N."/>
            <person name="Mavromatis K."/>
            <person name="Ivanova N."/>
            <person name="Brettin T."/>
            <person name="Detter J.C."/>
            <person name="Han C."/>
            <person name="Larimer F."/>
            <person name="Land M."/>
            <person name="Hauser L."/>
            <person name="Markowitz V."/>
            <person name="Cheng J.-F."/>
            <person name="Hugenholtz P."/>
            <person name="Woyke T."/>
            <person name="Wu D."/>
            <person name="Pukall R."/>
            <person name="Steenblock K."/>
            <person name="Brambilla E."/>
            <person name="Klenk H.-P."/>
            <person name="Eisen J.A."/>
        </authorList>
    </citation>
    <scope>NUCLEOTIDE SEQUENCE [LARGE SCALE GENOMIC DNA]</scope>
    <source>
        <strain evidence="2">DSM 19664 / LMG 22246 / CIP 109416 / KR-200</strain>
        <plasmid evidence="2">Plasmid pDEIPE01</plasmid>
    </source>
</reference>
<dbReference type="HOGENOM" id="CLU_3409118_0_0_0"/>
<geneLocation type="plasmid" evidence="1 2">
    <name>pDEIPE01</name>
</geneLocation>
<evidence type="ECO:0000313" key="1">
    <source>
        <dbReference type="EMBL" id="AFZ69486.1"/>
    </source>
</evidence>